<evidence type="ECO:0000259" key="1">
    <source>
        <dbReference type="Pfam" id="PF01323"/>
    </source>
</evidence>
<dbReference type="Pfam" id="PF01323">
    <property type="entry name" value="DSBA"/>
    <property type="match status" value="1"/>
</dbReference>
<dbReference type="Gene3D" id="3.40.30.10">
    <property type="entry name" value="Glutaredoxin"/>
    <property type="match status" value="2"/>
</dbReference>
<evidence type="ECO:0000313" key="3">
    <source>
        <dbReference type="Proteomes" id="UP000070544"/>
    </source>
</evidence>
<dbReference type="InterPro" id="IPR001853">
    <property type="entry name" value="DSBA-like_thioredoxin_dom"/>
</dbReference>
<organism evidence="2 3">
    <name type="scientific">Gonapodya prolifera (strain JEL478)</name>
    <name type="common">Monoblepharis prolifera</name>
    <dbReference type="NCBI Taxonomy" id="1344416"/>
    <lineage>
        <taxon>Eukaryota</taxon>
        <taxon>Fungi</taxon>
        <taxon>Fungi incertae sedis</taxon>
        <taxon>Chytridiomycota</taxon>
        <taxon>Chytridiomycota incertae sedis</taxon>
        <taxon>Monoblepharidomycetes</taxon>
        <taxon>Monoblepharidales</taxon>
        <taxon>Gonapodyaceae</taxon>
        <taxon>Gonapodya</taxon>
    </lineage>
</organism>
<protein>
    <submittedName>
        <fullName evidence="2">Thioredoxin-like protein</fullName>
    </submittedName>
</protein>
<gene>
    <name evidence="2" type="ORF">M427DRAFT_68125</name>
</gene>
<keyword evidence="3" id="KW-1185">Reference proteome</keyword>
<accession>A0A139AMH1</accession>
<dbReference type="GO" id="GO:0016491">
    <property type="term" value="F:oxidoreductase activity"/>
    <property type="evidence" value="ECO:0007669"/>
    <property type="project" value="InterPro"/>
</dbReference>
<dbReference type="AlphaFoldDB" id="A0A139AMH1"/>
<reference evidence="2 3" key="1">
    <citation type="journal article" date="2015" name="Genome Biol. Evol.">
        <title>Phylogenomic analyses indicate that early fungi evolved digesting cell walls of algal ancestors of land plants.</title>
        <authorList>
            <person name="Chang Y."/>
            <person name="Wang S."/>
            <person name="Sekimoto S."/>
            <person name="Aerts A.L."/>
            <person name="Choi C."/>
            <person name="Clum A."/>
            <person name="LaButti K.M."/>
            <person name="Lindquist E.A."/>
            <person name="Yee Ngan C."/>
            <person name="Ohm R.A."/>
            <person name="Salamov A.A."/>
            <person name="Grigoriev I.V."/>
            <person name="Spatafora J.W."/>
            <person name="Berbee M.L."/>
        </authorList>
    </citation>
    <scope>NUCLEOTIDE SEQUENCE [LARGE SCALE GENOMIC DNA]</scope>
    <source>
        <strain evidence="2 3">JEL478</strain>
    </source>
</reference>
<dbReference type="InterPro" id="IPR036249">
    <property type="entry name" value="Thioredoxin-like_sf"/>
</dbReference>
<dbReference type="PANTHER" id="PTHR42943">
    <property type="entry name" value="GLUTATHIONE S-TRANSFERASE KAPPA"/>
    <property type="match status" value="1"/>
</dbReference>
<evidence type="ECO:0000313" key="2">
    <source>
        <dbReference type="EMBL" id="KXS17967.1"/>
    </source>
</evidence>
<dbReference type="PANTHER" id="PTHR42943:SF2">
    <property type="entry name" value="GLUTATHIONE S-TRANSFERASE KAPPA 1"/>
    <property type="match status" value="1"/>
</dbReference>
<sequence>MAARRLTPYIAELFTSETLLTARDTVADLKRTIFQTPHALTVYLQLDDPHSYLLAQALLKLAIQFEPGTLVNVRIVGPPEEGSTVDQSTWAEWASRDCSVVAPVFDLEFPRDSTTPAPSDVATAQSLAAALELKISTAEGSPLLHLSNVVQIMAALRSSSPSSALTTLQETYGLDSTSTPTTETVTHLLHTNTQERSKKGHYASAMVEYGGRWFWGIDRLELLFLRLSQAGALKKDTERKINGATDADLAHALLPVSVLPFRPHLARLPQTPTPGSGSAPVVLDVFWSIRSPYSYVFLARTLPKLLRRLGTVNKCQVNLRLVPPMVTRGVPLSPVKRLYITTDASLCARRSLVPFGRISDPLAHWHRVAAVVYEARKMGMRCEWELVLSVMRGLWAQGLDAASDAALVDVAQRYGIASSDARKAIEEAERDDAAWRKDVSDNLSALTERGLWGVPSFVVRGGGGYECAMWGQDREWLAWEAVRRFSARDDVHARL</sequence>
<feature type="domain" description="DSBA-like thioredoxin" evidence="1">
    <location>
        <begin position="283"/>
        <end position="474"/>
    </location>
</feature>
<name>A0A139AMH1_GONPJ</name>
<dbReference type="SUPFAM" id="SSF52833">
    <property type="entry name" value="Thioredoxin-like"/>
    <property type="match status" value="1"/>
</dbReference>
<proteinExistence type="predicted"/>
<dbReference type="OrthoDB" id="4664297at2759"/>
<dbReference type="Proteomes" id="UP000070544">
    <property type="component" value="Unassembled WGS sequence"/>
</dbReference>
<dbReference type="InterPro" id="IPR051924">
    <property type="entry name" value="GST_Kappa/NadH"/>
</dbReference>
<dbReference type="EMBL" id="KQ965744">
    <property type="protein sequence ID" value="KXS17967.1"/>
    <property type="molecule type" value="Genomic_DNA"/>
</dbReference>